<dbReference type="AlphaFoldDB" id="A0A8D0PBY3"/>
<proteinExistence type="predicted"/>
<name>A0A8D0PBY3_PIG</name>
<evidence type="ECO:0000313" key="3">
    <source>
        <dbReference type="Proteomes" id="UP000694726"/>
    </source>
</evidence>
<evidence type="ECO:0000313" key="2">
    <source>
        <dbReference type="Ensembl" id="ENSSSCP00015031070.1"/>
    </source>
</evidence>
<dbReference type="Ensembl" id="ENSSSCT00015077199.1">
    <property type="protein sequence ID" value="ENSSSCP00015031070.1"/>
    <property type="gene ID" value="ENSSSCG00015057893.1"/>
</dbReference>
<sequence>MGPRMFRLFLLGVFTVLFMNEGDRVLTWKWIRFCNACDNFNGMNCRYPMKWCWKFNVLSTNRSCATDHFYYYHRASGKCMLERDIKYHLWCPQSLTSRCGGNLVQGRVGRESFSVCRPGVQAVWEADVFCLRSRHSLGAHSCVHKSVKVLEGNHGLEDGEIKQGGH</sequence>
<feature type="signal peptide" evidence="1">
    <location>
        <begin position="1"/>
        <end position="22"/>
    </location>
</feature>
<reference evidence="2" key="1">
    <citation type="submission" date="2025-08" db="UniProtKB">
        <authorList>
            <consortium name="Ensembl"/>
        </authorList>
    </citation>
    <scope>IDENTIFICATION</scope>
</reference>
<dbReference type="Proteomes" id="UP000694726">
    <property type="component" value="Unplaced"/>
</dbReference>
<organism evidence="2 3">
    <name type="scientific">Sus scrofa</name>
    <name type="common">Pig</name>
    <dbReference type="NCBI Taxonomy" id="9823"/>
    <lineage>
        <taxon>Eukaryota</taxon>
        <taxon>Metazoa</taxon>
        <taxon>Chordata</taxon>
        <taxon>Craniata</taxon>
        <taxon>Vertebrata</taxon>
        <taxon>Euteleostomi</taxon>
        <taxon>Mammalia</taxon>
        <taxon>Eutheria</taxon>
        <taxon>Laurasiatheria</taxon>
        <taxon>Artiodactyla</taxon>
        <taxon>Suina</taxon>
        <taxon>Suidae</taxon>
        <taxon>Sus</taxon>
    </lineage>
</organism>
<accession>A0A8D0PBY3</accession>
<feature type="chain" id="PRO_5034580642" evidence="1">
    <location>
        <begin position="23"/>
        <end position="166"/>
    </location>
</feature>
<evidence type="ECO:0000256" key="1">
    <source>
        <dbReference type="SAM" id="SignalP"/>
    </source>
</evidence>
<keyword evidence="1" id="KW-0732">Signal</keyword>
<protein>
    <submittedName>
        <fullName evidence="2">Uncharacterized protein</fullName>
    </submittedName>
</protein>